<evidence type="ECO:0000256" key="4">
    <source>
        <dbReference type="ARBA" id="ARBA00022475"/>
    </source>
</evidence>
<dbReference type="PROSITE" id="PS50011">
    <property type="entry name" value="PROTEIN_KINASE_DOM"/>
    <property type="match status" value="1"/>
</dbReference>
<evidence type="ECO:0000313" key="17">
    <source>
        <dbReference type="Proteomes" id="UP000886595"/>
    </source>
</evidence>
<dbReference type="FunFam" id="1.10.510.10:FF:000240">
    <property type="entry name" value="Lectin-domain containing receptor kinase A4.3"/>
    <property type="match status" value="1"/>
</dbReference>
<dbReference type="GO" id="GO:0030246">
    <property type="term" value="F:carbohydrate binding"/>
    <property type="evidence" value="ECO:0007669"/>
    <property type="project" value="UniProtKB-KW"/>
</dbReference>
<organism evidence="16 17">
    <name type="scientific">Brassica carinata</name>
    <name type="common">Ethiopian mustard</name>
    <name type="synonym">Abyssinian cabbage</name>
    <dbReference type="NCBI Taxonomy" id="52824"/>
    <lineage>
        <taxon>Eukaryota</taxon>
        <taxon>Viridiplantae</taxon>
        <taxon>Streptophyta</taxon>
        <taxon>Embryophyta</taxon>
        <taxon>Tracheophyta</taxon>
        <taxon>Spermatophyta</taxon>
        <taxon>Magnoliopsida</taxon>
        <taxon>eudicotyledons</taxon>
        <taxon>Gunneridae</taxon>
        <taxon>Pentapetalae</taxon>
        <taxon>rosids</taxon>
        <taxon>malvids</taxon>
        <taxon>Brassicales</taxon>
        <taxon>Brassicaceae</taxon>
        <taxon>Brassiceae</taxon>
        <taxon>Brassica</taxon>
    </lineage>
</organism>
<proteinExistence type="inferred from homology"/>
<dbReference type="AlphaFoldDB" id="A0A8X7S3Q2"/>
<keyword evidence="6" id="KW-0732">Signal</keyword>
<evidence type="ECO:0000256" key="2">
    <source>
        <dbReference type="ARBA" id="ARBA00008536"/>
    </source>
</evidence>
<dbReference type="InterPro" id="IPR000719">
    <property type="entry name" value="Prot_kinase_dom"/>
</dbReference>
<evidence type="ECO:0000256" key="10">
    <source>
        <dbReference type="ARBA" id="ARBA00022989"/>
    </source>
</evidence>
<dbReference type="GO" id="GO:0005886">
    <property type="term" value="C:plasma membrane"/>
    <property type="evidence" value="ECO:0007669"/>
    <property type="project" value="UniProtKB-SubCell"/>
</dbReference>
<evidence type="ECO:0000256" key="6">
    <source>
        <dbReference type="ARBA" id="ARBA00022729"/>
    </source>
</evidence>
<gene>
    <name evidence="16" type="ORF">Bca52824_036326</name>
</gene>
<comment type="subcellular location">
    <subcellularLocation>
        <location evidence="1">Cell membrane</location>
        <topology evidence="1">Single-pass type I membrane protein</topology>
    </subcellularLocation>
</comment>
<keyword evidence="13" id="KW-0325">Glycoprotein</keyword>
<dbReference type="EMBL" id="JAAMPC010000008">
    <property type="protein sequence ID" value="KAG2299854.1"/>
    <property type="molecule type" value="Genomic_DNA"/>
</dbReference>
<keyword evidence="12" id="KW-0675">Receptor</keyword>
<feature type="compositionally biased region" description="Polar residues" evidence="14">
    <location>
        <begin position="186"/>
        <end position="199"/>
    </location>
</feature>
<keyword evidence="8" id="KW-0547">Nucleotide-binding</keyword>
<evidence type="ECO:0000259" key="15">
    <source>
        <dbReference type="PROSITE" id="PS50011"/>
    </source>
</evidence>
<name>A0A8X7S3Q2_BRACI</name>
<keyword evidence="10" id="KW-1133">Transmembrane helix</keyword>
<keyword evidence="9" id="KW-0067">ATP-binding</keyword>
<accession>A0A8X7S3Q2</accession>
<dbReference type="PANTHER" id="PTHR27007">
    <property type="match status" value="1"/>
</dbReference>
<evidence type="ECO:0000256" key="11">
    <source>
        <dbReference type="ARBA" id="ARBA00023136"/>
    </source>
</evidence>
<evidence type="ECO:0000256" key="13">
    <source>
        <dbReference type="ARBA" id="ARBA00023180"/>
    </source>
</evidence>
<dbReference type="SUPFAM" id="SSF56112">
    <property type="entry name" value="Protein kinase-like (PK-like)"/>
    <property type="match status" value="1"/>
</dbReference>
<evidence type="ECO:0000256" key="3">
    <source>
        <dbReference type="ARBA" id="ARBA00010217"/>
    </source>
</evidence>
<dbReference type="InterPro" id="IPR050528">
    <property type="entry name" value="L-type_Lectin-RKs"/>
</dbReference>
<dbReference type="InterPro" id="IPR011009">
    <property type="entry name" value="Kinase-like_dom_sf"/>
</dbReference>
<evidence type="ECO:0000256" key="1">
    <source>
        <dbReference type="ARBA" id="ARBA00004251"/>
    </source>
</evidence>
<comment type="similarity">
    <text evidence="3">In the C-terminal section; belongs to the protein kinase superfamily. Ser/Thr protein kinase family.</text>
</comment>
<evidence type="ECO:0000313" key="16">
    <source>
        <dbReference type="EMBL" id="KAG2299854.1"/>
    </source>
</evidence>
<dbReference type="Pfam" id="PF00069">
    <property type="entry name" value="Pkinase"/>
    <property type="match status" value="1"/>
</dbReference>
<reference evidence="16 17" key="1">
    <citation type="submission" date="2020-02" db="EMBL/GenBank/DDBJ databases">
        <authorList>
            <person name="Ma Q."/>
            <person name="Huang Y."/>
            <person name="Song X."/>
            <person name="Pei D."/>
        </authorList>
    </citation>
    <scope>NUCLEOTIDE SEQUENCE [LARGE SCALE GENOMIC DNA]</scope>
    <source>
        <strain evidence="16">Sxm20200214</strain>
        <tissue evidence="16">Leaf</tissue>
    </source>
</reference>
<sequence>MLDAEFNGRLGDFGMARFHEHGGNAATTAAVGTVGYIAPELVTMGASTATDVYAFGVFMLEVACGRRSVEAQFQVEKKHMIKWVCECWKKDALLDATDPRLGDEFIAEEVEMVMKLGLLCSNIVPESRPTMEHVVLYLNKNLPMPDFSPYTLGIGTFAPFMADAASLLALSASWSWSGPPMSSSSCQPTDQPWSETKNSLHVVAEPEKPKT</sequence>
<feature type="region of interest" description="Disordered" evidence="14">
    <location>
        <begin position="180"/>
        <end position="211"/>
    </location>
</feature>
<dbReference type="GO" id="GO:0002229">
    <property type="term" value="P:defense response to oomycetes"/>
    <property type="evidence" value="ECO:0007669"/>
    <property type="project" value="UniProtKB-ARBA"/>
</dbReference>
<dbReference type="Proteomes" id="UP000886595">
    <property type="component" value="Unassembled WGS sequence"/>
</dbReference>
<keyword evidence="4" id="KW-1003">Cell membrane</keyword>
<keyword evidence="7" id="KW-0430">Lectin</keyword>
<evidence type="ECO:0000256" key="7">
    <source>
        <dbReference type="ARBA" id="ARBA00022734"/>
    </source>
</evidence>
<evidence type="ECO:0000256" key="8">
    <source>
        <dbReference type="ARBA" id="ARBA00022741"/>
    </source>
</evidence>
<dbReference type="GO" id="GO:0004672">
    <property type="term" value="F:protein kinase activity"/>
    <property type="evidence" value="ECO:0007669"/>
    <property type="project" value="InterPro"/>
</dbReference>
<protein>
    <recommendedName>
        <fullName evidence="15">Protein kinase domain-containing protein</fullName>
    </recommendedName>
</protein>
<keyword evidence="11" id="KW-0472">Membrane</keyword>
<dbReference type="Gene3D" id="1.10.510.10">
    <property type="entry name" value="Transferase(Phosphotransferase) domain 1"/>
    <property type="match status" value="1"/>
</dbReference>
<dbReference type="OrthoDB" id="543442at2759"/>
<feature type="domain" description="Protein kinase" evidence="15">
    <location>
        <begin position="1"/>
        <end position="147"/>
    </location>
</feature>
<comment type="caution">
    <text evidence="16">The sequence shown here is derived from an EMBL/GenBank/DDBJ whole genome shotgun (WGS) entry which is preliminary data.</text>
</comment>
<comment type="similarity">
    <text evidence="2">In the N-terminal section; belongs to the leguminous lectin family.</text>
</comment>
<evidence type="ECO:0000256" key="12">
    <source>
        <dbReference type="ARBA" id="ARBA00023170"/>
    </source>
</evidence>
<dbReference type="GO" id="GO:0005524">
    <property type="term" value="F:ATP binding"/>
    <property type="evidence" value="ECO:0007669"/>
    <property type="project" value="UniProtKB-KW"/>
</dbReference>
<keyword evidence="5" id="KW-0812">Transmembrane</keyword>
<evidence type="ECO:0000256" key="14">
    <source>
        <dbReference type="SAM" id="MobiDB-lite"/>
    </source>
</evidence>
<evidence type="ECO:0000256" key="9">
    <source>
        <dbReference type="ARBA" id="ARBA00022840"/>
    </source>
</evidence>
<evidence type="ECO:0000256" key="5">
    <source>
        <dbReference type="ARBA" id="ARBA00022692"/>
    </source>
</evidence>
<keyword evidence="17" id="KW-1185">Reference proteome</keyword>